<gene>
    <name evidence="1" type="ORF">DYP60_13515</name>
</gene>
<dbReference type="Pfam" id="PF09952">
    <property type="entry name" value="AbiEi_2"/>
    <property type="match status" value="1"/>
</dbReference>
<organism evidence="1 2">
    <name type="scientific">Sphaerochaeta halotolerans</name>
    <dbReference type="NCBI Taxonomy" id="2293840"/>
    <lineage>
        <taxon>Bacteria</taxon>
        <taxon>Pseudomonadati</taxon>
        <taxon>Spirochaetota</taxon>
        <taxon>Spirochaetia</taxon>
        <taxon>Spirochaetales</taxon>
        <taxon>Sphaerochaetaceae</taxon>
        <taxon>Sphaerochaeta</taxon>
    </lineage>
</organism>
<comment type="caution">
    <text evidence="1">The sequence shown here is derived from an EMBL/GenBank/DDBJ whole genome shotgun (WGS) entry which is preliminary data.</text>
</comment>
<dbReference type="EMBL" id="QUWK01000024">
    <property type="protein sequence ID" value="RFU93674.1"/>
    <property type="molecule type" value="Genomic_DNA"/>
</dbReference>
<dbReference type="RefSeq" id="WP_117331548.1">
    <property type="nucleotide sequence ID" value="NZ_QUWK01000024.1"/>
</dbReference>
<keyword evidence="2" id="KW-1185">Reference proteome</keyword>
<protein>
    <submittedName>
        <fullName evidence="1">Uncharacterized protein</fullName>
    </submittedName>
</protein>
<reference evidence="2" key="1">
    <citation type="submission" date="2018-08" db="EMBL/GenBank/DDBJ databases">
        <authorList>
            <person name="Grouzdev D.S."/>
            <person name="Krutkina M.S."/>
        </authorList>
    </citation>
    <scope>NUCLEOTIDE SEQUENCE [LARGE SCALE GENOMIC DNA]</scope>
    <source>
        <strain evidence="2">4-11</strain>
    </source>
</reference>
<reference evidence="1 2" key="2">
    <citation type="submission" date="2018-09" db="EMBL/GenBank/DDBJ databases">
        <title>Genome of Sphaerochaeta halotolerans strain 4-11.</title>
        <authorList>
            <person name="Nazina T.N."/>
            <person name="Sokolova D.S."/>
        </authorList>
    </citation>
    <scope>NUCLEOTIDE SEQUENCE [LARGE SCALE GENOMIC DNA]</scope>
    <source>
        <strain evidence="1 2">4-11</strain>
    </source>
</reference>
<dbReference type="InterPro" id="IPR019238">
    <property type="entry name" value="AbiEi_2"/>
</dbReference>
<name>A0A372MD40_9SPIR</name>
<proteinExistence type="predicted"/>
<accession>A0A372MD40</accession>
<dbReference type="Proteomes" id="UP000264002">
    <property type="component" value="Unassembled WGS sequence"/>
</dbReference>
<evidence type="ECO:0000313" key="2">
    <source>
        <dbReference type="Proteomes" id="UP000264002"/>
    </source>
</evidence>
<evidence type="ECO:0000313" key="1">
    <source>
        <dbReference type="EMBL" id="RFU93674.1"/>
    </source>
</evidence>
<dbReference type="OrthoDB" id="256864at2"/>
<dbReference type="AlphaFoldDB" id="A0A372MD40"/>
<sequence>MKVASTVYVKEYEQLRTSLAKIPVIDRCDHLRDKKKGFLAHLVFKDATKITLDVTVLSRAFPSIITEVVTGQEIEDFNLENRYSVIMAPYISGESAKQCERLGIGYLDMSGNCRLLVRALYVNDQGHPNKFAKKRTAKTIFDPSSKVSSLILREIMRDVAYQWKLSLLADKLQCSIGQVSKVKDYLSEQLWARMSPDGLQVLKPQAIMHAWSEAYEQKSASFEVLDCHTLLPIPEFEAMVRQIKVDSGIDCHLTGFAGGVRYAPVVRYNKVHLLVRERELNAFLDAAACKQVASGANVQIHVLPSDEMLHDARNIKDQQIASPVQVYLDCMRLKGRGEEMAEAILKKEIEK</sequence>